<evidence type="ECO:0000256" key="1">
    <source>
        <dbReference type="SAM" id="SignalP"/>
    </source>
</evidence>
<dbReference type="KEGG" id="eus:EUTSA_v10011889mg"/>
<keyword evidence="1" id="KW-0732">Signal</keyword>
<proteinExistence type="predicted"/>
<name>V4KSG7_EUTSA</name>
<dbReference type="Gramene" id="ESQ30303">
    <property type="protein sequence ID" value="ESQ30303"/>
    <property type="gene ID" value="EUTSA_v10011889mg"/>
</dbReference>
<dbReference type="Proteomes" id="UP000030689">
    <property type="component" value="Unassembled WGS sequence"/>
</dbReference>
<gene>
    <name evidence="2" type="ORF">EUTSA_v10011889mg</name>
</gene>
<sequence>MSKLFQLSLTILTIFTILTIGMMVKETQGQKKCSVILRNTTSVCEAYRDKRGVDITTCRTGNCFNAQCNYVCSEKHAKGIGTCPNRKGKETECLCTYNCP</sequence>
<protein>
    <recommendedName>
        <fullName evidence="4">Knottin scorpion toxin-like domain-containing protein</fullName>
    </recommendedName>
</protein>
<reference evidence="2 3" key="1">
    <citation type="journal article" date="2013" name="Front. Plant Sci.">
        <title>The Reference Genome of the Halophytic Plant Eutrema salsugineum.</title>
        <authorList>
            <person name="Yang R."/>
            <person name="Jarvis D.E."/>
            <person name="Chen H."/>
            <person name="Beilstein M.A."/>
            <person name="Grimwood J."/>
            <person name="Jenkins J."/>
            <person name="Shu S."/>
            <person name="Prochnik S."/>
            <person name="Xin M."/>
            <person name="Ma C."/>
            <person name="Schmutz J."/>
            <person name="Wing R.A."/>
            <person name="Mitchell-Olds T."/>
            <person name="Schumaker K.S."/>
            <person name="Wang X."/>
        </authorList>
    </citation>
    <scope>NUCLEOTIDE SEQUENCE [LARGE SCALE GENOMIC DNA]</scope>
</reference>
<organism evidence="2 3">
    <name type="scientific">Eutrema salsugineum</name>
    <name type="common">Saltwater cress</name>
    <name type="synonym">Sisymbrium salsugineum</name>
    <dbReference type="NCBI Taxonomy" id="72664"/>
    <lineage>
        <taxon>Eukaryota</taxon>
        <taxon>Viridiplantae</taxon>
        <taxon>Streptophyta</taxon>
        <taxon>Embryophyta</taxon>
        <taxon>Tracheophyta</taxon>
        <taxon>Spermatophyta</taxon>
        <taxon>Magnoliopsida</taxon>
        <taxon>eudicotyledons</taxon>
        <taxon>Gunneridae</taxon>
        <taxon>Pentapetalae</taxon>
        <taxon>rosids</taxon>
        <taxon>malvids</taxon>
        <taxon>Brassicales</taxon>
        <taxon>Brassicaceae</taxon>
        <taxon>Eutremeae</taxon>
        <taxon>Eutrema</taxon>
    </lineage>
</organism>
<feature type="chain" id="PRO_5004720045" description="Knottin scorpion toxin-like domain-containing protein" evidence="1">
    <location>
        <begin position="30"/>
        <end position="100"/>
    </location>
</feature>
<evidence type="ECO:0000313" key="2">
    <source>
        <dbReference type="EMBL" id="ESQ30303.1"/>
    </source>
</evidence>
<accession>V4KSG7</accession>
<feature type="signal peptide" evidence="1">
    <location>
        <begin position="1"/>
        <end position="29"/>
    </location>
</feature>
<evidence type="ECO:0008006" key="4">
    <source>
        <dbReference type="Google" id="ProtNLM"/>
    </source>
</evidence>
<dbReference type="EMBL" id="KI517809">
    <property type="protein sequence ID" value="ESQ30303.1"/>
    <property type="molecule type" value="Genomic_DNA"/>
</dbReference>
<keyword evidence="3" id="KW-1185">Reference proteome</keyword>
<evidence type="ECO:0000313" key="3">
    <source>
        <dbReference type="Proteomes" id="UP000030689"/>
    </source>
</evidence>
<dbReference type="AlphaFoldDB" id="V4KSG7"/>